<gene>
    <name evidence="1" type="ORF">LGH70_14095</name>
</gene>
<organism evidence="1 2">
    <name type="scientific">Hymenobacter nitidus</name>
    <dbReference type="NCBI Taxonomy" id="2880929"/>
    <lineage>
        <taxon>Bacteria</taxon>
        <taxon>Pseudomonadati</taxon>
        <taxon>Bacteroidota</taxon>
        <taxon>Cytophagia</taxon>
        <taxon>Cytophagales</taxon>
        <taxon>Hymenobacteraceae</taxon>
        <taxon>Hymenobacter</taxon>
    </lineage>
</organism>
<name>A0ABS8AIA4_9BACT</name>
<evidence type="ECO:0000313" key="1">
    <source>
        <dbReference type="EMBL" id="MCB2378729.1"/>
    </source>
</evidence>
<comment type="caution">
    <text evidence="1">The sequence shown here is derived from an EMBL/GenBank/DDBJ whole genome shotgun (WGS) entry which is preliminary data.</text>
</comment>
<dbReference type="RefSeq" id="WP_226186781.1">
    <property type="nucleotide sequence ID" value="NZ_JAJADQ010000007.1"/>
</dbReference>
<dbReference type="EMBL" id="JAJADQ010000007">
    <property type="protein sequence ID" value="MCB2378729.1"/>
    <property type="molecule type" value="Genomic_DNA"/>
</dbReference>
<reference evidence="1" key="1">
    <citation type="submission" date="2021-10" db="EMBL/GenBank/DDBJ databases">
        <authorList>
            <person name="Dean J.D."/>
            <person name="Kim M.K."/>
            <person name="Newey C.N."/>
            <person name="Stoker T.S."/>
            <person name="Thompson D.W."/>
            <person name="Grose J.H."/>
        </authorList>
    </citation>
    <scope>NUCLEOTIDE SEQUENCE</scope>
    <source>
        <strain evidence="1">BT635</strain>
    </source>
</reference>
<dbReference type="Proteomes" id="UP001165297">
    <property type="component" value="Unassembled WGS sequence"/>
</dbReference>
<protein>
    <recommendedName>
        <fullName evidence="3">STAS/SEC14 domain-containing protein</fullName>
    </recommendedName>
</protein>
<proteinExistence type="predicted"/>
<accession>A0ABS8AIA4</accession>
<evidence type="ECO:0008006" key="3">
    <source>
        <dbReference type="Google" id="ProtNLM"/>
    </source>
</evidence>
<evidence type="ECO:0000313" key="2">
    <source>
        <dbReference type="Proteomes" id="UP001165297"/>
    </source>
</evidence>
<keyword evidence="2" id="KW-1185">Reference proteome</keyword>
<sequence>MIASNSLFVHHDEGLRLLRWQWKGAMHPVQFQSAFYYLLEVSDNKKVRRWLVDTSDMPVVGIDEQAWLSETWLPLFAGLQVKDIAIILPANLHNQLVIETVLADGQRYDCGEIQFFSDVTSALDWLTNSSGRGPELEAEWESQHKEEIEKYNIEHKHGSFVAAGRFPRTF</sequence>